<dbReference type="Proteomes" id="UP000182444">
    <property type="component" value="Chromosome 1C"/>
</dbReference>
<evidence type="ECO:0000313" key="4">
    <source>
        <dbReference type="Proteomes" id="UP000256601"/>
    </source>
</evidence>
<dbReference type="VEuPathDB" id="FungiDB:YALI1_C30392g"/>
<proteinExistence type="predicted"/>
<dbReference type="EMBL" id="CP017555">
    <property type="protein sequence ID" value="AOW03235.1"/>
    <property type="molecule type" value="Genomic_DNA"/>
</dbReference>
<dbReference type="AlphaFoldDB" id="A0A1D8NC82"/>
<dbReference type="Proteomes" id="UP000256601">
    <property type="component" value="Unassembled WGS sequence"/>
</dbReference>
<dbReference type="GeneID" id="2909818"/>
<name>A0A1D8NC82_YARLL</name>
<reference evidence="2 4" key="2">
    <citation type="submission" date="2018-07" db="EMBL/GenBank/DDBJ databases">
        <title>Draft Genome Assemblies for Five Robust Yarrowia lipolytica Strains Exhibiting High Lipid Production and Pentose Sugar Utilization and Sugar Alcohol Secretion from Undetoxified Lignocellulosic Biomass Hydrolysates.</title>
        <authorList>
            <consortium name="DOE Joint Genome Institute"/>
            <person name="Walker C."/>
            <person name="Ryu S."/>
            <person name="Na H."/>
            <person name="Zane M."/>
            <person name="LaButti K."/>
            <person name="Lipzen A."/>
            <person name="Haridas S."/>
            <person name="Barry K."/>
            <person name="Grigoriev I.V."/>
            <person name="Quarterman J."/>
            <person name="Slininger P."/>
            <person name="Dien B."/>
            <person name="Trinh C.T."/>
        </authorList>
    </citation>
    <scope>NUCLEOTIDE SEQUENCE [LARGE SCALE GENOMIC DNA]</scope>
    <source>
        <strain evidence="2 4">YB392</strain>
    </source>
</reference>
<protein>
    <submittedName>
        <fullName evidence="1">Uncharacterized protein</fullName>
    </submittedName>
</protein>
<accession>A0A1D8NC82</accession>
<dbReference type="VEuPathDB" id="FungiDB:YALI0_C22044g"/>
<evidence type="ECO:0000313" key="3">
    <source>
        <dbReference type="Proteomes" id="UP000182444"/>
    </source>
</evidence>
<dbReference type="KEGG" id="yli:2909818"/>
<gene>
    <name evidence="2" type="ORF">B0I71DRAFT_129675</name>
    <name evidence="1" type="ORF">YALI1_C30392g</name>
</gene>
<evidence type="ECO:0000313" key="1">
    <source>
        <dbReference type="EMBL" id="AOW03235.1"/>
    </source>
</evidence>
<dbReference type="EMBL" id="KZ858968">
    <property type="protein sequence ID" value="RDW27109.1"/>
    <property type="molecule type" value="Genomic_DNA"/>
</dbReference>
<evidence type="ECO:0000313" key="2">
    <source>
        <dbReference type="EMBL" id="RDW27109.1"/>
    </source>
</evidence>
<sequence>MRPTIHRPDLGTLRAILNGHADQETDNDTRKRVKLLRYIIVDVYEELVTTFVPRWTHADWAWCMRVVVEKCLRDIMRMGLITSIYDLVYSLFVGYVGAPVTKERLLRFAGGYHNPSTKFKDAYDITVAYFSMFDHDEKNVQEFLAEHDETTALEYLQMGYLEKTPMFQEQATDDIEVLETYFAIRTYLWRNARSAYFQLKRDGVEVYDFDVVFEQQTPPFLPNVFINLALIFFTACGWLPVGDNVGLFRYQNMWLENRTKGDPGLQDKLYALFRAQGNPRSDWETWWKKLNPLQRDVAHDRMTLIGPGLLDVASTPSPRPVDQFLVMFPRATTEVSPTVQHFVANQLQMGQVLHSEFLLSIRRYNKMRWDREQSSRLKKDTGTKWDGPKGYEKIYNTVPSGYFDNLVDKNFYLDDYIFEDKVYGIPSPATEGRLMGLPFQEHLETLQRTKEFFFFKSMFTDSRDKINTYYGMFLQACIEYSNIHDPEIWYNEDDDWVDWYVTDEEHPLVVKDRRLFVQPMPSEERTLVIEGDEYHVSERGTVCYAYDPEGKPIYATAYYCQKVLDNLLGKCAFAPLVGVCHKNSNYMVQLPRLEVTEYMGGETVLLWRGYELVDLDLTYWHKHLGHADKQKLKRYRKVIKGMPPYFWQSRAACEECW</sequence>
<reference evidence="1 3" key="1">
    <citation type="journal article" date="2016" name="PLoS ONE">
        <title>Sequence Assembly of Yarrowia lipolytica Strain W29/CLIB89 Shows Transposable Element Diversity.</title>
        <authorList>
            <person name="Magnan C."/>
            <person name="Yu J."/>
            <person name="Chang I."/>
            <person name="Jahn E."/>
            <person name="Kanomata Y."/>
            <person name="Wu J."/>
            <person name="Zeller M."/>
            <person name="Oakes M."/>
            <person name="Baldi P."/>
            <person name="Sandmeyer S."/>
        </authorList>
    </citation>
    <scope>NUCLEOTIDE SEQUENCE [LARGE SCALE GENOMIC DNA]</scope>
    <source>
        <strain evidence="1">CLIB89</strain>
        <strain evidence="3">CLIB89(W29)</strain>
    </source>
</reference>
<organism evidence="1 3">
    <name type="scientific">Yarrowia lipolytica</name>
    <name type="common">Candida lipolytica</name>
    <dbReference type="NCBI Taxonomy" id="4952"/>
    <lineage>
        <taxon>Eukaryota</taxon>
        <taxon>Fungi</taxon>
        <taxon>Dikarya</taxon>
        <taxon>Ascomycota</taxon>
        <taxon>Saccharomycotina</taxon>
        <taxon>Dipodascomycetes</taxon>
        <taxon>Dipodascales</taxon>
        <taxon>Dipodascales incertae sedis</taxon>
        <taxon>Yarrowia</taxon>
    </lineage>
</organism>